<protein>
    <submittedName>
        <fullName evidence="1">Uncharacterized protein</fullName>
    </submittedName>
</protein>
<reference evidence="2" key="1">
    <citation type="journal article" date="2016" name="Genome Announc.">
        <title>Draft Genome Sequences of Five Rapidly Growing Mycobacterium Species, M. thermoresistibile, M. fortuitum subsp. acetamidolyticum, M. canariasense, M. brisbanense, and M. novocastrense.</title>
        <authorList>
            <person name="Katahira K."/>
            <person name="Ogura Y."/>
            <person name="Gotoh Y."/>
            <person name="Hayashi T."/>
        </authorList>
    </citation>
    <scope>NUCLEOTIDE SEQUENCE [LARGE SCALE GENOMIC DNA]</scope>
    <source>
        <strain evidence="2">JCM15654</strain>
    </source>
</reference>
<reference evidence="2" key="2">
    <citation type="submission" date="2016-02" db="EMBL/GenBank/DDBJ databases">
        <title>Draft genome sequence of five rapidly growing Mycobacterium species.</title>
        <authorList>
            <person name="Katahira K."/>
            <person name="Gotou Y."/>
            <person name="Iida K."/>
            <person name="Ogura Y."/>
            <person name="Hayashi T."/>
        </authorList>
    </citation>
    <scope>NUCLEOTIDE SEQUENCE [LARGE SCALE GENOMIC DNA]</scope>
    <source>
        <strain evidence="2">JCM15654</strain>
    </source>
</reference>
<sequence>MTPGWAQGQSAEHREGAAVRAVRPASAHGGRLAQWISSMTPAICVAAVWFPMAERIPCDDRLPSLPLRRLSQYLWRFTRGVRH</sequence>
<evidence type="ECO:0000313" key="1">
    <source>
        <dbReference type="EMBL" id="GAS89564.1"/>
    </source>
</evidence>
<gene>
    <name evidence="1" type="ORF">RMCB_3660</name>
</gene>
<dbReference type="EMBL" id="BCSX01000033">
    <property type="protein sequence ID" value="GAS89564.1"/>
    <property type="molecule type" value="Genomic_DNA"/>
</dbReference>
<evidence type="ECO:0000313" key="2">
    <source>
        <dbReference type="Proteomes" id="UP000069620"/>
    </source>
</evidence>
<keyword evidence="2" id="KW-1185">Reference proteome</keyword>
<proteinExistence type="predicted"/>
<organism evidence="1 2">
    <name type="scientific">Mycolicibacterium brisbanense</name>
    <dbReference type="NCBI Taxonomy" id="146020"/>
    <lineage>
        <taxon>Bacteria</taxon>
        <taxon>Bacillati</taxon>
        <taxon>Actinomycetota</taxon>
        <taxon>Actinomycetes</taxon>
        <taxon>Mycobacteriales</taxon>
        <taxon>Mycobacteriaceae</taxon>
        <taxon>Mycolicibacterium</taxon>
    </lineage>
</organism>
<name>A0A100W0U7_9MYCO</name>
<dbReference type="Proteomes" id="UP000069620">
    <property type="component" value="Unassembled WGS sequence"/>
</dbReference>
<dbReference type="STRING" id="146020.RMCB_3660"/>
<dbReference type="AlphaFoldDB" id="A0A100W0U7"/>
<comment type="caution">
    <text evidence="1">The sequence shown here is derived from an EMBL/GenBank/DDBJ whole genome shotgun (WGS) entry which is preliminary data.</text>
</comment>
<accession>A0A100W0U7</accession>